<protein>
    <submittedName>
        <fullName evidence="1">Uncharacterized protein</fullName>
    </submittedName>
</protein>
<evidence type="ECO:0000313" key="1">
    <source>
        <dbReference type="EMBL" id="MPC57531.1"/>
    </source>
</evidence>
<proteinExistence type="predicted"/>
<keyword evidence="2" id="KW-1185">Reference proteome</keyword>
<reference evidence="1 2" key="1">
    <citation type="submission" date="2019-05" db="EMBL/GenBank/DDBJ databases">
        <title>Another draft genome of Portunus trituberculatus and its Hox gene families provides insights of decapod evolution.</title>
        <authorList>
            <person name="Jeong J.-H."/>
            <person name="Song I."/>
            <person name="Kim S."/>
            <person name="Choi T."/>
            <person name="Kim D."/>
            <person name="Ryu S."/>
            <person name="Kim W."/>
        </authorList>
    </citation>
    <scope>NUCLEOTIDE SEQUENCE [LARGE SCALE GENOMIC DNA]</scope>
    <source>
        <tissue evidence="1">Muscle</tissue>
    </source>
</reference>
<accession>A0A5B7GBT7</accession>
<sequence length="89" mass="10365">MKGTWAEEQDNMYYKILIHQLMFSWYHRISGVMLLTLELRQQRQNTALLPRSSMSTESTTLDSPLRMDGFTGMKIVECSTSHTAVQHKQ</sequence>
<dbReference type="EMBL" id="VSRR010014863">
    <property type="protein sequence ID" value="MPC57531.1"/>
    <property type="molecule type" value="Genomic_DNA"/>
</dbReference>
<gene>
    <name evidence="1" type="ORF">E2C01_051511</name>
</gene>
<name>A0A5B7GBT7_PORTR</name>
<dbReference type="Proteomes" id="UP000324222">
    <property type="component" value="Unassembled WGS sequence"/>
</dbReference>
<evidence type="ECO:0000313" key="2">
    <source>
        <dbReference type="Proteomes" id="UP000324222"/>
    </source>
</evidence>
<comment type="caution">
    <text evidence="1">The sequence shown here is derived from an EMBL/GenBank/DDBJ whole genome shotgun (WGS) entry which is preliminary data.</text>
</comment>
<dbReference type="AlphaFoldDB" id="A0A5B7GBT7"/>
<organism evidence="1 2">
    <name type="scientific">Portunus trituberculatus</name>
    <name type="common">Swimming crab</name>
    <name type="synonym">Neptunus trituberculatus</name>
    <dbReference type="NCBI Taxonomy" id="210409"/>
    <lineage>
        <taxon>Eukaryota</taxon>
        <taxon>Metazoa</taxon>
        <taxon>Ecdysozoa</taxon>
        <taxon>Arthropoda</taxon>
        <taxon>Crustacea</taxon>
        <taxon>Multicrustacea</taxon>
        <taxon>Malacostraca</taxon>
        <taxon>Eumalacostraca</taxon>
        <taxon>Eucarida</taxon>
        <taxon>Decapoda</taxon>
        <taxon>Pleocyemata</taxon>
        <taxon>Brachyura</taxon>
        <taxon>Eubrachyura</taxon>
        <taxon>Portunoidea</taxon>
        <taxon>Portunidae</taxon>
        <taxon>Portuninae</taxon>
        <taxon>Portunus</taxon>
    </lineage>
</organism>